<dbReference type="CDD" id="cd12148">
    <property type="entry name" value="fungal_TF_MHR"/>
    <property type="match status" value="1"/>
</dbReference>
<keyword evidence="5" id="KW-0804">Transcription</keyword>
<accession>A0A9W9W4W5</accession>
<reference evidence="9" key="1">
    <citation type="submission" date="2022-12" db="EMBL/GenBank/DDBJ databases">
        <authorList>
            <person name="Petersen C."/>
        </authorList>
    </citation>
    <scope>NUCLEOTIDE SEQUENCE</scope>
    <source>
        <strain evidence="9">IBT 29677</strain>
    </source>
</reference>
<organism evidence="9 10">
    <name type="scientific">Penicillium cosmopolitanum</name>
    <dbReference type="NCBI Taxonomy" id="1131564"/>
    <lineage>
        <taxon>Eukaryota</taxon>
        <taxon>Fungi</taxon>
        <taxon>Dikarya</taxon>
        <taxon>Ascomycota</taxon>
        <taxon>Pezizomycotina</taxon>
        <taxon>Eurotiomycetes</taxon>
        <taxon>Eurotiomycetidae</taxon>
        <taxon>Eurotiales</taxon>
        <taxon>Aspergillaceae</taxon>
        <taxon>Penicillium</taxon>
    </lineage>
</organism>
<keyword evidence="3" id="KW-0805">Transcription regulation</keyword>
<dbReference type="EMBL" id="JAPZBU010000005">
    <property type="protein sequence ID" value="KAJ5403402.1"/>
    <property type="molecule type" value="Genomic_DNA"/>
</dbReference>
<keyword evidence="6" id="KW-0539">Nucleus</keyword>
<evidence type="ECO:0000256" key="3">
    <source>
        <dbReference type="ARBA" id="ARBA00023015"/>
    </source>
</evidence>
<dbReference type="InterPro" id="IPR007219">
    <property type="entry name" value="XnlR_reg_dom"/>
</dbReference>
<feature type="region of interest" description="Disordered" evidence="7">
    <location>
        <begin position="88"/>
        <end position="114"/>
    </location>
</feature>
<evidence type="ECO:0000313" key="9">
    <source>
        <dbReference type="EMBL" id="KAJ5403402.1"/>
    </source>
</evidence>
<name>A0A9W9W4W5_9EURO</name>
<dbReference type="Gene3D" id="4.10.240.10">
    <property type="entry name" value="Zn(2)-C6 fungal-type DNA-binding domain"/>
    <property type="match status" value="1"/>
</dbReference>
<dbReference type="SUPFAM" id="SSF57701">
    <property type="entry name" value="Zn2/Cys6 DNA-binding domain"/>
    <property type="match status" value="1"/>
</dbReference>
<feature type="domain" description="Zn(2)-C6 fungal-type" evidence="8">
    <location>
        <begin position="26"/>
        <end position="59"/>
    </location>
</feature>
<dbReference type="Pfam" id="PF04082">
    <property type="entry name" value="Fungal_trans"/>
    <property type="match status" value="1"/>
</dbReference>
<comment type="caution">
    <text evidence="9">The sequence shown here is derived from an EMBL/GenBank/DDBJ whole genome shotgun (WGS) entry which is preliminary data.</text>
</comment>
<dbReference type="PROSITE" id="PS00463">
    <property type="entry name" value="ZN2_CY6_FUNGAL_1"/>
    <property type="match status" value="1"/>
</dbReference>
<dbReference type="Proteomes" id="UP001147747">
    <property type="component" value="Unassembled WGS sequence"/>
</dbReference>
<feature type="compositionally biased region" description="Low complexity" evidence="7">
    <location>
        <begin position="632"/>
        <end position="644"/>
    </location>
</feature>
<sequence>MSEASSTPGEPHNTGQPVTPAQLNRSCESCRSLKVRCLPSPSTPNQCQRCAKGKKTCVFVAPQRRRPRKRTDSRVAQLEKEMRMMRSLLKDRIREESEPESPEGSEGSREIDDDEMDFHDTLGSIAEGSASSTTAEHLINYSPDFASTAHAGMHGSGALSGPPSFVGLQGEFSPEISKQPMEDVVDRGIISMDDSEHLVAFFIHELSSFFPLVVLPAVTTAAQLRQSKPILFLSVIAAASISVDAGLASVLNREMIRLYAEQFFIEGEKSLELVQALLVMIVFYYPPGSPLKLQFYQYTHIASTMALEIGLATKRRVSKKKSDRKSSKHEPHDEHLAEQARAVLGCYHLSSTVAMKTRRPNLLQFNDWMAECVNQLERSPHRTDQHLAIWFELQRITDEAMSSFGLDDTSASSPLTESRVQAVLRWFDKRMEAWKKSTPNDLLTVPMILEYRSAVLAMYELGVGEGYRDPDAIKRRYFTLPPLEEGSANSTLPPLSAIRIDINVKWMNAAQEMLDAVLTCSTDTMRRMPNIMYTRFGMAVTSLLKIHFSVRTGALGHIVTPDAVNVGYYLDAMANKLGEASGGGKFKIPTRWYQVVAVKGRDWLERLENRYTVADEAGIGVGAGPGPGMVSVSVSESPSTATEPMPASRLPGSQDQAGHMDQVPPGAVESFSVPPGVAHMPPGMEGMRDGYVAMNNAGMWPMDGGQGHGHGHGQGHGHGHGHNQFYHPMGGGYHQQHSPSHPQATMPPQYAYDPQRLAPQGGGMPGTGMELDGWLPDGSIFGMPPLPEF</sequence>
<dbReference type="PANTHER" id="PTHR31845:SF39">
    <property type="entry name" value="TRANSCRIPTION FACTOR PBCR-RELATED"/>
    <property type="match status" value="1"/>
</dbReference>
<evidence type="ECO:0000259" key="8">
    <source>
        <dbReference type="PROSITE" id="PS50048"/>
    </source>
</evidence>
<keyword evidence="10" id="KW-1185">Reference proteome</keyword>
<comment type="subcellular location">
    <subcellularLocation>
        <location evidence="1">Nucleus</location>
    </subcellularLocation>
</comment>
<evidence type="ECO:0000313" key="10">
    <source>
        <dbReference type="Proteomes" id="UP001147747"/>
    </source>
</evidence>
<dbReference type="GO" id="GO:0008270">
    <property type="term" value="F:zinc ion binding"/>
    <property type="evidence" value="ECO:0007669"/>
    <property type="project" value="InterPro"/>
</dbReference>
<proteinExistence type="predicted"/>
<evidence type="ECO:0000256" key="4">
    <source>
        <dbReference type="ARBA" id="ARBA00023125"/>
    </source>
</evidence>
<dbReference type="RefSeq" id="XP_056490644.1">
    <property type="nucleotide sequence ID" value="XM_056627910.1"/>
</dbReference>
<evidence type="ECO:0000256" key="2">
    <source>
        <dbReference type="ARBA" id="ARBA00022723"/>
    </source>
</evidence>
<dbReference type="GO" id="GO:0005634">
    <property type="term" value="C:nucleus"/>
    <property type="evidence" value="ECO:0007669"/>
    <property type="project" value="UniProtKB-SubCell"/>
</dbReference>
<keyword evidence="2" id="KW-0479">Metal-binding</keyword>
<dbReference type="AlphaFoldDB" id="A0A9W9W4W5"/>
<evidence type="ECO:0000256" key="5">
    <source>
        <dbReference type="ARBA" id="ARBA00023163"/>
    </source>
</evidence>
<evidence type="ECO:0000256" key="6">
    <source>
        <dbReference type="ARBA" id="ARBA00023242"/>
    </source>
</evidence>
<evidence type="ECO:0000256" key="1">
    <source>
        <dbReference type="ARBA" id="ARBA00004123"/>
    </source>
</evidence>
<keyword evidence="4" id="KW-0238">DNA-binding</keyword>
<evidence type="ECO:0000256" key="7">
    <source>
        <dbReference type="SAM" id="MobiDB-lite"/>
    </source>
</evidence>
<dbReference type="PROSITE" id="PS50048">
    <property type="entry name" value="ZN2_CY6_FUNGAL_2"/>
    <property type="match status" value="1"/>
</dbReference>
<dbReference type="PANTHER" id="PTHR31845">
    <property type="entry name" value="FINGER DOMAIN PROTEIN, PUTATIVE-RELATED"/>
    <property type="match status" value="1"/>
</dbReference>
<dbReference type="GO" id="GO:0006351">
    <property type="term" value="P:DNA-templated transcription"/>
    <property type="evidence" value="ECO:0007669"/>
    <property type="project" value="InterPro"/>
</dbReference>
<dbReference type="GO" id="GO:0000976">
    <property type="term" value="F:transcription cis-regulatory region binding"/>
    <property type="evidence" value="ECO:0007669"/>
    <property type="project" value="TreeGrafter"/>
</dbReference>
<dbReference type="OrthoDB" id="3365636at2759"/>
<dbReference type="GO" id="GO:0000981">
    <property type="term" value="F:DNA-binding transcription factor activity, RNA polymerase II-specific"/>
    <property type="evidence" value="ECO:0007669"/>
    <property type="project" value="InterPro"/>
</dbReference>
<dbReference type="CDD" id="cd00067">
    <property type="entry name" value="GAL4"/>
    <property type="match status" value="1"/>
</dbReference>
<protein>
    <recommendedName>
        <fullName evidence="8">Zn(2)-C6 fungal-type domain-containing protein</fullName>
    </recommendedName>
</protein>
<feature type="region of interest" description="Disordered" evidence="7">
    <location>
        <begin position="731"/>
        <end position="767"/>
    </location>
</feature>
<dbReference type="GeneID" id="81366890"/>
<gene>
    <name evidence="9" type="ORF">N7509_003273</name>
</gene>
<dbReference type="InterPro" id="IPR051089">
    <property type="entry name" value="prtT"/>
</dbReference>
<feature type="region of interest" description="Disordered" evidence="7">
    <location>
        <begin position="1"/>
        <end position="23"/>
    </location>
</feature>
<dbReference type="InterPro" id="IPR036864">
    <property type="entry name" value="Zn2-C6_fun-type_DNA-bd_sf"/>
</dbReference>
<reference evidence="9" key="2">
    <citation type="journal article" date="2023" name="IMA Fungus">
        <title>Comparative genomic study of the Penicillium genus elucidates a diverse pangenome and 15 lateral gene transfer events.</title>
        <authorList>
            <person name="Petersen C."/>
            <person name="Sorensen T."/>
            <person name="Nielsen M.R."/>
            <person name="Sondergaard T.E."/>
            <person name="Sorensen J.L."/>
            <person name="Fitzpatrick D.A."/>
            <person name="Frisvad J.C."/>
            <person name="Nielsen K.L."/>
        </authorList>
    </citation>
    <scope>NUCLEOTIDE SEQUENCE</scope>
    <source>
        <strain evidence="9">IBT 29677</strain>
    </source>
</reference>
<dbReference type="InterPro" id="IPR001138">
    <property type="entry name" value="Zn2Cys6_DnaBD"/>
</dbReference>
<feature type="region of interest" description="Disordered" evidence="7">
    <location>
        <begin position="632"/>
        <end position="662"/>
    </location>
</feature>